<dbReference type="InterPro" id="IPR050900">
    <property type="entry name" value="Transposase_IS3/IS150/IS904"/>
</dbReference>
<feature type="domain" description="Integrase catalytic" evidence="1">
    <location>
        <begin position="42"/>
        <end position="205"/>
    </location>
</feature>
<name>A0A841RIC2_9SPIO</name>
<dbReference type="PANTHER" id="PTHR46889">
    <property type="entry name" value="TRANSPOSASE INSF FOR INSERTION SEQUENCE IS3B-RELATED"/>
    <property type="match status" value="1"/>
</dbReference>
<dbReference type="GO" id="GO:0015074">
    <property type="term" value="P:DNA integration"/>
    <property type="evidence" value="ECO:0007669"/>
    <property type="project" value="InterPro"/>
</dbReference>
<evidence type="ECO:0000313" key="3">
    <source>
        <dbReference type="Proteomes" id="UP000587760"/>
    </source>
</evidence>
<dbReference type="InterPro" id="IPR036397">
    <property type="entry name" value="RNaseH_sf"/>
</dbReference>
<sequence>MNKGTYIASESSFYRVLREAGLIRHRGNTRPRKSHNKPPELVATGPNQVWTWDITWLRTDIHGIFYFAYTIIDIWDRSIVKWSIHDREDDEYARELFQTAFEENGYPNVFVHSDNGNPMKGMSLMALFYDLGISNSYSRPRVSDDNPFIESWFKTLKTHVSYPGKFKTITGARAWFADFVHSYNGSHKHSGLHYITPMQVRNGEYPDIVKKRNEAMQEAYKNNPIRWSNGVKQLPKKHVVYLNPTADTRIELKQKSE</sequence>
<comment type="caution">
    <text evidence="2">The sequence shown here is derived from an EMBL/GenBank/DDBJ whole genome shotgun (WGS) entry which is preliminary data.</text>
</comment>
<feature type="non-terminal residue" evidence="2">
    <location>
        <position position="257"/>
    </location>
</feature>
<evidence type="ECO:0000259" key="1">
    <source>
        <dbReference type="PROSITE" id="PS50994"/>
    </source>
</evidence>
<dbReference type="Pfam" id="PF00665">
    <property type="entry name" value="rve"/>
    <property type="match status" value="1"/>
</dbReference>
<accession>A0A841RIC2</accession>
<evidence type="ECO:0000313" key="2">
    <source>
        <dbReference type="EMBL" id="MBB6482750.1"/>
    </source>
</evidence>
<proteinExistence type="predicted"/>
<organism evidence="2 3">
    <name type="scientific">Spirochaeta isovalerica</name>
    <dbReference type="NCBI Taxonomy" id="150"/>
    <lineage>
        <taxon>Bacteria</taxon>
        <taxon>Pseudomonadati</taxon>
        <taxon>Spirochaetota</taxon>
        <taxon>Spirochaetia</taxon>
        <taxon>Spirochaetales</taxon>
        <taxon>Spirochaetaceae</taxon>
        <taxon>Spirochaeta</taxon>
    </lineage>
</organism>
<dbReference type="Pfam" id="PF13333">
    <property type="entry name" value="rve_2"/>
    <property type="match status" value="1"/>
</dbReference>
<dbReference type="EMBL" id="JACHGJ010000028">
    <property type="protein sequence ID" value="MBB6482750.1"/>
    <property type="molecule type" value="Genomic_DNA"/>
</dbReference>
<keyword evidence="3" id="KW-1185">Reference proteome</keyword>
<dbReference type="GO" id="GO:0003676">
    <property type="term" value="F:nucleic acid binding"/>
    <property type="evidence" value="ECO:0007669"/>
    <property type="project" value="InterPro"/>
</dbReference>
<dbReference type="Proteomes" id="UP000587760">
    <property type="component" value="Unassembled WGS sequence"/>
</dbReference>
<gene>
    <name evidence="2" type="ORF">HNR50_004458</name>
</gene>
<dbReference type="PROSITE" id="PS50994">
    <property type="entry name" value="INTEGRASE"/>
    <property type="match status" value="1"/>
</dbReference>
<dbReference type="PANTHER" id="PTHR46889:SF4">
    <property type="entry name" value="TRANSPOSASE INSO FOR INSERTION SEQUENCE ELEMENT IS911B-RELATED"/>
    <property type="match status" value="1"/>
</dbReference>
<reference evidence="2 3" key="1">
    <citation type="submission" date="2020-08" db="EMBL/GenBank/DDBJ databases">
        <title>Genomic Encyclopedia of Type Strains, Phase IV (KMG-IV): sequencing the most valuable type-strain genomes for metagenomic binning, comparative biology and taxonomic classification.</title>
        <authorList>
            <person name="Goeker M."/>
        </authorList>
    </citation>
    <scope>NUCLEOTIDE SEQUENCE [LARGE SCALE GENOMIC DNA]</scope>
    <source>
        <strain evidence="2 3">DSM 2461</strain>
    </source>
</reference>
<dbReference type="InterPro" id="IPR012337">
    <property type="entry name" value="RNaseH-like_sf"/>
</dbReference>
<dbReference type="SUPFAM" id="SSF53098">
    <property type="entry name" value="Ribonuclease H-like"/>
    <property type="match status" value="1"/>
</dbReference>
<dbReference type="InterPro" id="IPR001584">
    <property type="entry name" value="Integrase_cat-core"/>
</dbReference>
<dbReference type="Gene3D" id="3.30.420.10">
    <property type="entry name" value="Ribonuclease H-like superfamily/Ribonuclease H"/>
    <property type="match status" value="1"/>
</dbReference>
<protein>
    <submittedName>
        <fullName evidence="2">Transposase InsO family protein</fullName>
    </submittedName>
</protein>
<dbReference type="AlphaFoldDB" id="A0A841RIC2"/>